<evidence type="ECO:0000259" key="8">
    <source>
        <dbReference type="PROSITE" id="PS50893"/>
    </source>
</evidence>
<name>Q1M966_RHIJ3</name>
<dbReference type="PANTHER" id="PTHR43297:SF2">
    <property type="entry name" value="DIPEPTIDE TRANSPORT ATP-BINDING PROTEIN DPPD"/>
    <property type="match status" value="1"/>
</dbReference>
<dbReference type="Pfam" id="PF08352">
    <property type="entry name" value="oligo_HPY"/>
    <property type="match status" value="1"/>
</dbReference>
<organism evidence="9 10">
    <name type="scientific">Rhizobium johnstonii (strain DSM 114642 / LMG 32736 / 3841)</name>
    <name type="common">Rhizobium leguminosarum bv. viciae</name>
    <dbReference type="NCBI Taxonomy" id="216596"/>
    <lineage>
        <taxon>Bacteria</taxon>
        <taxon>Pseudomonadati</taxon>
        <taxon>Pseudomonadota</taxon>
        <taxon>Alphaproteobacteria</taxon>
        <taxon>Hyphomicrobiales</taxon>
        <taxon>Rhizobiaceae</taxon>
        <taxon>Rhizobium/Agrobacterium group</taxon>
        <taxon>Rhizobium</taxon>
        <taxon>Rhizobium johnstonii</taxon>
    </lineage>
</organism>
<dbReference type="Pfam" id="PF00005">
    <property type="entry name" value="ABC_tran"/>
    <property type="match status" value="1"/>
</dbReference>
<geneLocation type="plasmid" evidence="9 10">
    <name>pRL9</name>
</geneLocation>
<evidence type="ECO:0000256" key="7">
    <source>
        <dbReference type="ARBA" id="ARBA00023136"/>
    </source>
</evidence>
<sequence length="364" mass="38853">MMAKSVSGFRHHALIRIWRPAGMQEGEAEMPLVEISNLKVAFSGIEVLHGVDLAIEKGEAVGLVGESGCGKSVTWLAALGLLPGKASVSGSVRLGSDQLIGASRTKLESIRGGRIAMIFQDPSSSLNPVIRAGRQIAEAVELHRGLTGRAARNEAVRLMEMVGIPDAVRRFDNFPHEFSGGQNQRLMIAMALAGNPDLLIADEPTTALDATIQAQILDLLISIREETGMAIVFISHDLGAVSQICERVCVMYAGNIVEKCPTESLFRSPHHPYTRGLFDAIPRIDAGRDRLVPIPGTVPQPGRMPGGCAFAPRCGHASELCHNKVPPLVAVDDDRATACFHPLSDGATASKPNLMQAQQGVAWA</sequence>
<comment type="similarity">
    <text evidence="2">Belongs to the ABC transporter superfamily.</text>
</comment>
<dbReference type="GO" id="GO:0005524">
    <property type="term" value="F:ATP binding"/>
    <property type="evidence" value="ECO:0007669"/>
    <property type="project" value="UniProtKB-KW"/>
</dbReference>
<accession>Q1M966</accession>
<keyword evidence="6" id="KW-0067">ATP-binding</keyword>
<feature type="domain" description="ABC transporter" evidence="8">
    <location>
        <begin position="33"/>
        <end position="278"/>
    </location>
</feature>
<dbReference type="SUPFAM" id="SSF52540">
    <property type="entry name" value="P-loop containing nucleoside triphosphate hydrolases"/>
    <property type="match status" value="1"/>
</dbReference>
<comment type="subcellular location">
    <subcellularLocation>
        <location evidence="1">Cell inner membrane</location>
        <topology evidence="1">Peripheral membrane protein</topology>
    </subcellularLocation>
</comment>
<evidence type="ECO:0000256" key="1">
    <source>
        <dbReference type="ARBA" id="ARBA00004417"/>
    </source>
</evidence>
<keyword evidence="4" id="KW-1003">Cell membrane</keyword>
<dbReference type="PANTHER" id="PTHR43297">
    <property type="entry name" value="OLIGOPEPTIDE TRANSPORT ATP-BINDING PROTEIN APPD"/>
    <property type="match status" value="1"/>
</dbReference>
<keyword evidence="9" id="KW-0614">Plasmid</keyword>
<dbReference type="GO" id="GO:0015833">
    <property type="term" value="P:peptide transport"/>
    <property type="evidence" value="ECO:0007669"/>
    <property type="project" value="InterPro"/>
</dbReference>
<protein>
    <submittedName>
        <fullName evidence="9">Component of ABC transporter</fullName>
    </submittedName>
</protein>
<dbReference type="InterPro" id="IPR050388">
    <property type="entry name" value="ABC_Ni/Peptide_Import"/>
</dbReference>
<dbReference type="InterPro" id="IPR027417">
    <property type="entry name" value="P-loop_NTPase"/>
</dbReference>
<evidence type="ECO:0000256" key="3">
    <source>
        <dbReference type="ARBA" id="ARBA00022448"/>
    </source>
</evidence>
<dbReference type="EMBL" id="AM236083">
    <property type="protein sequence ID" value="CAK03953.1"/>
    <property type="molecule type" value="Genomic_DNA"/>
</dbReference>
<dbReference type="InterPro" id="IPR003439">
    <property type="entry name" value="ABC_transporter-like_ATP-bd"/>
</dbReference>
<dbReference type="GO" id="GO:0016887">
    <property type="term" value="F:ATP hydrolysis activity"/>
    <property type="evidence" value="ECO:0007669"/>
    <property type="project" value="InterPro"/>
</dbReference>
<gene>
    <name evidence="9" type="ordered locus">pRL90230</name>
</gene>
<dbReference type="KEGG" id="rle:pRL90230"/>
<dbReference type="FunFam" id="3.40.50.300:FF:000016">
    <property type="entry name" value="Oligopeptide ABC transporter ATP-binding component"/>
    <property type="match status" value="1"/>
</dbReference>
<dbReference type="Gene3D" id="3.40.50.300">
    <property type="entry name" value="P-loop containing nucleotide triphosphate hydrolases"/>
    <property type="match status" value="1"/>
</dbReference>
<keyword evidence="3" id="KW-0813">Transport</keyword>
<keyword evidence="5" id="KW-0547">Nucleotide-binding</keyword>
<dbReference type="InterPro" id="IPR013563">
    <property type="entry name" value="Oligopep_ABC_C"/>
</dbReference>
<evidence type="ECO:0000256" key="2">
    <source>
        <dbReference type="ARBA" id="ARBA00005417"/>
    </source>
</evidence>
<dbReference type="GO" id="GO:0005886">
    <property type="term" value="C:plasma membrane"/>
    <property type="evidence" value="ECO:0007669"/>
    <property type="project" value="UniProtKB-SubCell"/>
</dbReference>
<evidence type="ECO:0000256" key="5">
    <source>
        <dbReference type="ARBA" id="ARBA00022741"/>
    </source>
</evidence>
<keyword evidence="10" id="KW-1185">Reference proteome</keyword>
<dbReference type="AlphaFoldDB" id="Q1M966"/>
<evidence type="ECO:0000256" key="6">
    <source>
        <dbReference type="ARBA" id="ARBA00022840"/>
    </source>
</evidence>
<reference evidence="9 10" key="1">
    <citation type="journal article" date="2006" name="Genome Biol.">
        <title>The genome of Rhizobium leguminosarum has recognizable core and accessory components.</title>
        <authorList>
            <person name="Young J.W."/>
            <person name="Crossman L.C."/>
            <person name="Johnston A.W.B."/>
            <person name="Thomson N.R."/>
            <person name="Ghazoui Z.F."/>
            <person name="Hull K.H."/>
            <person name="Wexler M."/>
            <person name="Curson A.R.J."/>
            <person name="Todd J.D."/>
            <person name="Poole P.S."/>
            <person name="Mauchline T.H."/>
            <person name="East A.K."/>
            <person name="Quail M.A."/>
            <person name="Churcher C."/>
            <person name="Arrowsmith C."/>
            <person name="Cherevach A."/>
            <person name="Chillingworth T."/>
            <person name="Clarke K."/>
            <person name="Cronin A."/>
            <person name="Davis P."/>
            <person name="Fraser A."/>
            <person name="Hance Z."/>
            <person name="Hauser H."/>
            <person name="Jagels K."/>
            <person name="Moule S."/>
            <person name="Mungall K."/>
            <person name="Norbertczak H."/>
            <person name="Rabbinowitsch E."/>
            <person name="Sanders M."/>
            <person name="Simmonds M."/>
            <person name="Whitehead S."/>
            <person name="Parkhill J."/>
        </authorList>
    </citation>
    <scope>NUCLEOTIDE SEQUENCE [LARGE SCALE GENOMIC DNA]</scope>
    <source>
        <strain evidence="10">DSM 114642 / LMG 32736 / 3841</strain>
    </source>
</reference>
<dbReference type="Proteomes" id="UP000006575">
    <property type="component" value="Plasmid pRL9"/>
</dbReference>
<dbReference type="GO" id="GO:0055085">
    <property type="term" value="P:transmembrane transport"/>
    <property type="evidence" value="ECO:0007669"/>
    <property type="project" value="UniProtKB-ARBA"/>
</dbReference>
<dbReference type="NCBIfam" id="TIGR01727">
    <property type="entry name" value="oligo_HPY"/>
    <property type="match status" value="1"/>
</dbReference>
<keyword evidence="7" id="KW-0472">Membrane</keyword>
<evidence type="ECO:0000313" key="10">
    <source>
        <dbReference type="Proteomes" id="UP000006575"/>
    </source>
</evidence>
<dbReference type="CDD" id="cd03257">
    <property type="entry name" value="ABC_NikE_OppD_transporters"/>
    <property type="match status" value="1"/>
</dbReference>
<evidence type="ECO:0000313" key="9">
    <source>
        <dbReference type="EMBL" id="CAK03953.1"/>
    </source>
</evidence>
<evidence type="ECO:0000256" key="4">
    <source>
        <dbReference type="ARBA" id="ARBA00022475"/>
    </source>
</evidence>
<proteinExistence type="inferred from homology"/>
<dbReference type="SMART" id="SM00382">
    <property type="entry name" value="AAA"/>
    <property type="match status" value="1"/>
</dbReference>
<dbReference type="InterPro" id="IPR003593">
    <property type="entry name" value="AAA+_ATPase"/>
</dbReference>
<dbReference type="EnsemblBacteria" id="CAK03953">
    <property type="protein sequence ID" value="CAK03953"/>
    <property type="gene ID" value="pRL90230"/>
</dbReference>
<dbReference type="HOGENOM" id="CLU_000604_1_23_5"/>
<dbReference type="PROSITE" id="PS50893">
    <property type="entry name" value="ABC_TRANSPORTER_2"/>
    <property type="match status" value="1"/>
</dbReference>